<dbReference type="EMBL" id="LR026990">
    <property type="protein sequence ID" value="VDB89046.1"/>
    <property type="molecule type" value="Genomic_DNA"/>
</dbReference>
<protein>
    <submittedName>
        <fullName evidence="2">Bgt-51990</fullName>
    </submittedName>
</protein>
<proteinExistence type="predicted"/>
<evidence type="ECO:0000256" key="1">
    <source>
        <dbReference type="SAM" id="Phobius"/>
    </source>
</evidence>
<keyword evidence="1" id="KW-1133">Transmembrane helix</keyword>
<organism evidence="2 3">
    <name type="scientific">Blumeria graminis f. sp. tritici</name>
    <dbReference type="NCBI Taxonomy" id="62690"/>
    <lineage>
        <taxon>Eukaryota</taxon>
        <taxon>Fungi</taxon>
        <taxon>Dikarya</taxon>
        <taxon>Ascomycota</taxon>
        <taxon>Pezizomycotina</taxon>
        <taxon>Leotiomycetes</taxon>
        <taxon>Erysiphales</taxon>
        <taxon>Erysiphaceae</taxon>
        <taxon>Blumeria</taxon>
    </lineage>
</organism>
<feature type="transmembrane region" description="Helical" evidence="1">
    <location>
        <begin position="34"/>
        <end position="51"/>
    </location>
</feature>
<gene>
    <name evidence="2" type="ORF">BGT96224V316_LOCUS4819</name>
</gene>
<accession>A0A9X9QDE6</accession>
<sequence>MISFYKQHAPLVYPFQRLLFQSVLCDSSLIPSPSSTWCTFCLALFILSLLVKHEVIQIGCSHKVSCLSRSR</sequence>
<reference evidence="2 3" key="1">
    <citation type="submission" date="2018-08" db="EMBL/GenBank/DDBJ databases">
        <authorList>
            <person name="Muller C M."/>
        </authorList>
    </citation>
    <scope>NUCLEOTIDE SEQUENCE [LARGE SCALE GENOMIC DNA]</scope>
</reference>
<keyword evidence="3" id="KW-1185">Reference proteome</keyword>
<evidence type="ECO:0000313" key="3">
    <source>
        <dbReference type="Proteomes" id="UP000324639"/>
    </source>
</evidence>
<evidence type="ECO:0000313" key="2">
    <source>
        <dbReference type="EMBL" id="VDB89046.1"/>
    </source>
</evidence>
<name>A0A9X9QDE6_BLUGR</name>
<keyword evidence="1" id="KW-0812">Transmembrane</keyword>
<keyword evidence="1" id="KW-0472">Membrane</keyword>
<dbReference type="AlphaFoldDB" id="A0A9X9QDE6"/>
<dbReference type="Proteomes" id="UP000324639">
    <property type="component" value="Chromosome Bgt_-07"/>
</dbReference>